<feature type="compositionally biased region" description="Polar residues" evidence="6">
    <location>
        <begin position="529"/>
        <end position="540"/>
    </location>
</feature>
<evidence type="ECO:0000256" key="7">
    <source>
        <dbReference type="SAM" id="SignalP"/>
    </source>
</evidence>
<comment type="similarity">
    <text evidence="2">Belongs to the SusD family.</text>
</comment>
<dbReference type="Pfam" id="PF07980">
    <property type="entry name" value="SusD_RagB"/>
    <property type="match status" value="1"/>
</dbReference>
<dbReference type="OrthoDB" id="5694214at2"/>
<sequence>MYRALKTPSRLLLMLTLATVVLLAGCTDVGVEPESDASAERVFTDDSSYEAYLAKLYGGLNVTGQQGPDGNQDIGGIDEGFSQYMRMYWSLQQLSTDEAIIAWQDSGIELLNTHAWNEDNQFVRGMYDRIFFQVSHANEFLRQSTRSQLESRGNSQQVIEQMPQFRAEARFLRALSYWHGLDLFGNIPFVTQEFERGAEPPEQATREEVFNFVEQELLAITGEAGDTEEVLAPIGDAEYGRADRGAAYMLLAKLYQNAEVYVGENRSNDVADYTARIIDSGAYSLEEEYHNQFLADNEFSPEFIFAIPHDGQRTQHYGGTTFLGNASLGDQAGDFGFTGWYGLRTTSAVADRYDSNDERPVFPNTTGNQFIQEGRSKEVTDIPDFANGGGYIVPKYQNVTSQGEPGVNSEFSDVDYPMFRLADAYLMYAEAAVRGGGDMSRAVTLVNELQERAGLPGNLTSSDLTLDFILDERSRELLWEGHRRTDLIRFDEFTGSSLNWPWTQIEGFSSPDTRKLFPLPGSELRANPTLEQNPGYSGGE</sequence>
<evidence type="ECO:0000256" key="3">
    <source>
        <dbReference type="ARBA" id="ARBA00022729"/>
    </source>
</evidence>
<gene>
    <name evidence="9" type="ORF">CRI93_06485</name>
</gene>
<keyword evidence="5" id="KW-0998">Cell outer membrane</keyword>
<accession>A0A2H3NM71</accession>
<proteinExistence type="inferred from homology"/>
<name>A0A2H3NM71_9BACT</name>
<feature type="domain" description="RagB/SusD" evidence="8">
    <location>
        <begin position="383"/>
        <end position="536"/>
    </location>
</feature>
<comment type="subcellular location">
    <subcellularLocation>
        <location evidence="1">Cell outer membrane</location>
    </subcellularLocation>
</comment>
<dbReference type="Gene3D" id="1.10.3780.10">
    <property type="entry name" value="SusD-like"/>
    <property type="match status" value="1"/>
</dbReference>
<dbReference type="Gene3D" id="1.25.40.10">
    <property type="entry name" value="Tetratricopeptide repeat domain"/>
    <property type="match status" value="1"/>
</dbReference>
<dbReference type="SUPFAM" id="SSF48452">
    <property type="entry name" value="TPR-like"/>
    <property type="match status" value="1"/>
</dbReference>
<evidence type="ECO:0000256" key="2">
    <source>
        <dbReference type="ARBA" id="ARBA00006275"/>
    </source>
</evidence>
<comment type="caution">
    <text evidence="9">The sequence shown here is derived from an EMBL/GenBank/DDBJ whole genome shotgun (WGS) entry which is preliminary data.</text>
</comment>
<dbReference type="Proteomes" id="UP000221024">
    <property type="component" value="Unassembled WGS sequence"/>
</dbReference>
<feature type="chain" id="PRO_5013796589" evidence="7">
    <location>
        <begin position="25"/>
        <end position="540"/>
    </location>
</feature>
<dbReference type="EMBL" id="PDEP01000005">
    <property type="protein sequence ID" value="PEN07624.1"/>
    <property type="molecule type" value="Genomic_DNA"/>
</dbReference>
<organism evidence="9 10">
    <name type="scientific">Longimonas halophila</name>
    <dbReference type="NCBI Taxonomy" id="1469170"/>
    <lineage>
        <taxon>Bacteria</taxon>
        <taxon>Pseudomonadati</taxon>
        <taxon>Rhodothermota</taxon>
        <taxon>Rhodothermia</taxon>
        <taxon>Rhodothermales</taxon>
        <taxon>Salisaetaceae</taxon>
        <taxon>Longimonas</taxon>
    </lineage>
</organism>
<evidence type="ECO:0000313" key="10">
    <source>
        <dbReference type="Proteomes" id="UP000221024"/>
    </source>
</evidence>
<feature type="signal peptide" evidence="7">
    <location>
        <begin position="1"/>
        <end position="24"/>
    </location>
</feature>
<evidence type="ECO:0000256" key="1">
    <source>
        <dbReference type="ARBA" id="ARBA00004442"/>
    </source>
</evidence>
<keyword evidence="3 7" id="KW-0732">Signal</keyword>
<feature type="region of interest" description="Disordered" evidence="6">
    <location>
        <begin position="517"/>
        <end position="540"/>
    </location>
</feature>
<reference evidence="9 10" key="1">
    <citation type="submission" date="2017-10" db="EMBL/GenBank/DDBJ databases">
        <title>Draft genome of Longimonas halophila.</title>
        <authorList>
            <person name="Goh K.M."/>
            <person name="Shamsir M.S."/>
            <person name="Lim S.W."/>
        </authorList>
    </citation>
    <scope>NUCLEOTIDE SEQUENCE [LARGE SCALE GENOMIC DNA]</scope>
    <source>
        <strain evidence="9 10">KCTC 42399</strain>
    </source>
</reference>
<evidence type="ECO:0000259" key="8">
    <source>
        <dbReference type="Pfam" id="PF07980"/>
    </source>
</evidence>
<dbReference type="GO" id="GO:0009279">
    <property type="term" value="C:cell outer membrane"/>
    <property type="evidence" value="ECO:0007669"/>
    <property type="project" value="UniProtKB-SubCell"/>
</dbReference>
<evidence type="ECO:0000313" key="9">
    <source>
        <dbReference type="EMBL" id="PEN07624.1"/>
    </source>
</evidence>
<evidence type="ECO:0000256" key="5">
    <source>
        <dbReference type="ARBA" id="ARBA00023237"/>
    </source>
</evidence>
<dbReference type="InterPro" id="IPR012944">
    <property type="entry name" value="SusD_RagB_dom"/>
</dbReference>
<evidence type="ECO:0000256" key="4">
    <source>
        <dbReference type="ARBA" id="ARBA00023136"/>
    </source>
</evidence>
<dbReference type="Gene3D" id="1.25.40.390">
    <property type="match status" value="1"/>
</dbReference>
<dbReference type="InterPro" id="IPR011990">
    <property type="entry name" value="TPR-like_helical_dom_sf"/>
</dbReference>
<evidence type="ECO:0000256" key="6">
    <source>
        <dbReference type="SAM" id="MobiDB-lite"/>
    </source>
</evidence>
<protein>
    <submittedName>
        <fullName evidence="9">RagB/SusD family nutrient uptake outer membrane protein</fullName>
    </submittedName>
</protein>
<dbReference type="PROSITE" id="PS51257">
    <property type="entry name" value="PROKAR_LIPOPROTEIN"/>
    <property type="match status" value="1"/>
</dbReference>
<dbReference type="AlphaFoldDB" id="A0A2H3NM71"/>
<keyword evidence="4" id="KW-0472">Membrane</keyword>
<keyword evidence="10" id="KW-1185">Reference proteome</keyword>